<dbReference type="EMBL" id="DRKP01000182">
    <property type="protein sequence ID" value="HEB97594.1"/>
    <property type="molecule type" value="Genomic_DNA"/>
</dbReference>
<dbReference type="Proteomes" id="UP000886251">
    <property type="component" value="Unassembled WGS sequence"/>
</dbReference>
<evidence type="ECO:0000313" key="3">
    <source>
        <dbReference type="EMBL" id="HEB97594.1"/>
    </source>
</evidence>
<dbReference type="GO" id="GO:0003723">
    <property type="term" value="F:RNA binding"/>
    <property type="evidence" value="ECO:0007669"/>
    <property type="project" value="InterPro"/>
</dbReference>
<comment type="similarity">
    <text evidence="1">Belongs to the pseudouridine synthase RluA family.</text>
</comment>
<dbReference type="AlphaFoldDB" id="A0A831W4H2"/>
<dbReference type="GO" id="GO:0000455">
    <property type="term" value="P:enzyme-directed rRNA pseudouridine synthesis"/>
    <property type="evidence" value="ECO:0007669"/>
    <property type="project" value="TreeGrafter"/>
</dbReference>
<dbReference type="SUPFAM" id="SSF55120">
    <property type="entry name" value="Pseudouridine synthase"/>
    <property type="match status" value="1"/>
</dbReference>
<dbReference type="GO" id="GO:0009982">
    <property type="term" value="F:pseudouridine synthase activity"/>
    <property type="evidence" value="ECO:0007669"/>
    <property type="project" value="InterPro"/>
</dbReference>
<dbReference type="PANTHER" id="PTHR21600">
    <property type="entry name" value="MITOCHONDRIAL RNA PSEUDOURIDINE SYNTHASE"/>
    <property type="match status" value="1"/>
</dbReference>
<gene>
    <name evidence="3" type="ORF">ENI96_14325</name>
</gene>
<dbReference type="InterPro" id="IPR050188">
    <property type="entry name" value="RluA_PseudoU_synthase"/>
</dbReference>
<dbReference type="InterPro" id="IPR020103">
    <property type="entry name" value="PsdUridine_synth_cat_dom_sf"/>
</dbReference>
<protein>
    <submittedName>
        <fullName evidence="3">RNA pseudouridine synthase</fullName>
    </submittedName>
</protein>
<evidence type="ECO:0000259" key="2">
    <source>
        <dbReference type="Pfam" id="PF00849"/>
    </source>
</evidence>
<organism evidence="3">
    <name type="scientific">Sedimenticola thiotaurini</name>
    <dbReference type="NCBI Taxonomy" id="1543721"/>
    <lineage>
        <taxon>Bacteria</taxon>
        <taxon>Pseudomonadati</taxon>
        <taxon>Pseudomonadota</taxon>
        <taxon>Gammaproteobacteria</taxon>
        <taxon>Chromatiales</taxon>
        <taxon>Sedimenticolaceae</taxon>
        <taxon>Sedimenticola</taxon>
    </lineage>
</organism>
<reference evidence="3" key="1">
    <citation type="journal article" date="2020" name="mSystems">
        <title>Genome- and Community-Level Interaction Insights into Carbon Utilization and Element Cycling Functions of Hydrothermarchaeota in Hydrothermal Sediment.</title>
        <authorList>
            <person name="Zhou Z."/>
            <person name="Liu Y."/>
            <person name="Xu W."/>
            <person name="Pan J."/>
            <person name="Luo Z.H."/>
            <person name="Li M."/>
        </authorList>
    </citation>
    <scope>NUCLEOTIDE SEQUENCE [LARGE SCALE GENOMIC DNA]</scope>
    <source>
        <strain evidence="3">HyVt-443</strain>
    </source>
</reference>
<comment type="caution">
    <text evidence="3">The sequence shown here is derived from an EMBL/GenBank/DDBJ whole genome shotgun (WGS) entry which is preliminary data.</text>
</comment>
<proteinExistence type="inferred from homology"/>
<dbReference type="GO" id="GO:0140098">
    <property type="term" value="F:catalytic activity, acting on RNA"/>
    <property type="evidence" value="ECO:0007669"/>
    <property type="project" value="UniProtKB-ARBA"/>
</dbReference>
<dbReference type="CDD" id="cd02869">
    <property type="entry name" value="PseudoU_synth_RluA_like"/>
    <property type="match status" value="1"/>
</dbReference>
<dbReference type="InterPro" id="IPR006145">
    <property type="entry name" value="PsdUridine_synth_RsuA/RluA"/>
</dbReference>
<accession>A0A831W4H2</accession>
<feature type="domain" description="Pseudouridine synthase RsuA/RluA-like" evidence="2">
    <location>
        <begin position="99"/>
        <end position="235"/>
    </location>
</feature>
<evidence type="ECO:0000256" key="1">
    <source>
        <dbReference type="ARBA" id="ARBA00010876"/>
    </source>
</evidence>
<name>A0A831W4H2_9GAMM</name>
<dbReference type="PANTHER" id="PTHR21600:SF87">
    <property type="entry name" value="RNA PSEUDOURIDYLATE SYNTHASE DOMAIN-CONTAINING PROTEIN 1"/>
    <property type="match status" value="1"/>
</dbReference>
<dbReference type="Gene3D" id="3.30.2350.10">
    <property type="entry name" value="Pseudouridine synthase"/>
    <property type="match status" value="1"/>
</dbReference>
<sequence length="288" mass="32540">MEIAATGAGRSRIELHLEVERQDDRAVALLSRASGLSRTAIKQAMTRGAVWIGRGHDRPRRLRRASHRPRRGDRLHLYYDARILATEPPAPTLLSDQRQYSVWYKPAGLLSQGSRWGDHCTLHRWAEQHLSPQRPAFTVHRLDRATRGIMLIAHGKGIAATLAGLFQQRRVEKRYTALVHGRFPETPRSIDTPIDGRPAISHVRLLRHLPETDHSLLEIRIGTGRKHQIRRHLQQAGHPIVGDRLHGHGDSGWDLQLVASHLSFVCPVQGQRLVFELPPSLLPDPLAQ</sequence>
<dbReference type="Pfam" id="PF00849">
    <property type="entry name" value="PseudoU_synth_2"/>
    <property type="match status" value="1"/>
</dbReference>